<dbReference type="RefSeq" id="XP_035343992.1">
    <property type="nucleotide sequence ID" value="XM_035488099.1"/>
</dbReference>
<reference evidence="9" key="1">
    <citation type="submission" date="2020-06" db="EMBL/GenBank/DDBJ databases">
        <title>A chromosome-scale genome assembly of Talaromyces rugulosus W13939.</title>
        <authorList>
            <person name="Wang B."/>
            <person name="Guo L."/>
            <person name="Ye K."/>
            <person name="Wang L."/>
        </authorList>
    </citation>
    <scope>NUCLEOTIDE SEQUENCE [LARGE SCALE GENOMIC DNA]</scope>
    <source>
        <strain evidence="9">W13939</strain>
    </source>
</reference>
<gene>
    <name evidence="8" type="ORF">TRUGW13939_04934</name>
</gene>
<keyword evidence="1" id="KW-0479">Metal-binding</keyword>
<dbReference type="GO" id="GO:0000981">
    <property type="term" value="F:DNA-binding transcription factor activity, RNA polymerase II-specific"/>
    <property type="evidence" value="ECO:0007669"/>
    <property type="project" value="InterPro"/>
</dbReference>
<dbReference type="InterPro" id="IPR051127">
    <property type="entry name" value="Fungal_SecMet_Regulators"/>
</dbReference>
<dbReference type="InterPro" id="IPR001138">
    <property type="entry name" value="Zn2Cys6_DnaBD"/>
</dbReference>
<evidence type="ECO:0000313" key="9">
    <source>
        <dbReference type="Proteomes" id="UP000509510"/>
    </source>
</evidence>
<protein>
    <recommendedName>
        <fullName evidence="7">Zn(2)-C6 fungal-type domain-containing protein</fullName>
    </recommendedName>
</protein>
<dbReference type="InterPro" id="IPR007219">
    <property type="entry name" value="XnlR_reg_dom"/>
</dbReference>
<dbReference type="Proteomes" id="UP000509510">
    <property type="component" value="Chromosome III"/>
</dbReference>
<keyword evidence="4" id="KW-0804">Transcription</keyword>
<dbReference type="PROSITE" id="PS50048">
    <property type="entry name" value="ZN2_CY6_FUNGAL_2"/>
    <property type="match status" value="1"/>
</dbReference>
<evidence type="ECO:0000256" key="6">
    <source>
        <dbReference type="SAM" id="MobiDB-lite"/>
    </source>
</evidence>
<dbReference type="GO" id="GO:0005634">
    <property type="term" value="C:nucleus"/>
    <property type="evidence" value="ECO:0007669"/>
    <property type="project" value="TreeGrafter"/>
</dbReference>
<dbReference type="PROSITE" id="PS00463">
    <property type="entry name" value="ZN2_CY6_FUNGAL_1"/>
    <property type="match status" value="1"/>
</dbReference>
<dbReference type="Gene3D" id="4.10.240.10">
    <property type="entry name" value="Zn(2)-C6 fungal-type DNA-binding domain"/>
    <property type="match status" value="1"/>
</dbReference>
<dbReference type="PANTHER" id="PTHR47424:SF12">
    <property type="entry name" value="TRANSCRIPTION FACTOR ASQA"/>
    <property type="match status" value="1"/>
</dbReference>
<sequence>MFVTFAASSPMHCDQDPEKRAPKPKRAPVTRACSWCRLNRVRCDNYHPCRNCRHRKGKCHRDHTAEVATLPSVLKENQALKLRISHLETQIRDRTSSEPLPRNWQRPYLSLGPATDIRRGLVVTNDIGGTPQLYGFSSLRCLSSRITLQLRSVYGWRYSDLDIQCQTAGSPFAWPTNIVSSNASGSPLSQEELTNGAYMTREQEDGCLRLFWQTYHCTVPILDERAFKEHHASIWAGRPADSRIRENSPLVDIVLAVCIQYGMTLVPRENTSGCLDADINTTDASNAGRWYFQRSQSLLSAYLENPSVMLLQCQIISIIYLRDASFSNMASSAAAAAVQTVYALGFHLDFNGDYCRKEREFHKRLWCMTYALESKISMDLGRPFVTRELNVCLPSDDPELASISSTMFTQPSKLGIRWLSYHVHHVDLIRVARGIYSNLEDNRAYELATNGGKEFYDDPQTMENCSKFLTQQISILLSWLQSVPDILICRRKCSGRSFSTDGSALDIDRCAPSWLQMQIFTLELIYHDTIINFCRPFISFQANSRTSTPLSDETAAICLKHAITVTDIVHQVLEETETLYGWHRAYQFQWNATLSMIGFAFGYQESPLVPSALMGIKKAISVFDMFDNNFAAAACVGRITRDLFSMLNQVLKLL</sequence>
<dbReference type="PANTHER" id="PTHR47424">
    <property type="entry name" value="REGULATORY PROTEIN GAL4"/>
    <property type="match status" value="1"/>
</dbReference>
<evidence type="ECO:0000256" key="2">
    <source>
        <dbReference type="ARBA" id="ARBA00023015"/>
    </source>
</evidence>
<keyword evidence="9" id="KW-1185">Reference proteome</keyword>
<evidence type="ECO:0000256" key="5">
    <source>
        <dbReference type="ARBA" id="ARBA00023242"/>
    </source>
</evidence>
<feature type="region of interest" description="Disordered" evidence="6">
    <location>
        <begin position="1"/>
        <end position="25"/>
    </location>
</feature>
<dbReference type="CDD" id="cd00067">
    <property type="entry name" value="GAL4"/>
    <property type="match status" value="1"/>
</dbReference>
<evidence type="ECO:0000256" key="4">
    <source>
        <dbReference type="ARBA" id="ARBA00023163"/>
    </source>
</evidence>
<keyword evidence="5" id="KW-0539">Nucleus</keyword>
<feature type="domain" description="Zn(2)-C6 fungal-type" evidence="7">
    <location>
        <begin position="32"/>
        <end position="59"/>
    </location>
</feature>
<dbReference type="EMBL" id="CP055900">
    <property type="protein sequence ID" value="QKX57814.1"/>
    <property type="molecule type" value="Genomic_DNA"/>
</dbReference>
<evidence type="ECO:0000313" key="8">
    <source>
        <dbReference type="EMBL" id="QKX57814.1"/>
    </source>
</evidence>
<dbReference type="SMART" id="SM00906">
    <property type="entry name" value="Fungal_trans"/>
    <property type="match status" value="1"/>
</dbReference>
<accession>A0A7H8QUX3</accession>
<dbReference type="GeneID" id="55992432"/>
<dbReference type="GO" id="GO:0006351">
    <property type="term" value="P:DNA-templated transcription"/>
    <property type="evidence" value="ECO:0007669"/>
    <property type="project" value="InterPro"/>
</dbReference>
<dbReference type="KEGG" id="trg:TRUGW13939_04934"/>
<dbReference type="SUPFAM" id="SSF57701">
    <property type="entry name" value="Zn2/Cys6 DNA-binding domain"/>
    <property type="match status" value="1"/>
</dbReference>
<evidence type="ECO:0000256" key="1">
    <source>
        <dbReference type="ARBA" id="ARBA00022723"/>
    </source>
</evidence>
<evidence type="ECO:0000259" key="7">
    <source>
        <dbReference type="PROSITE" id="PS50048"/>
    </source>
</evidence>
<name>A0A7H8QUX3_TALRU</name>
<dbReference type="GO" id="GO:0000435">
    <property type="term" value="P:positive regulation of transcription from RNA polymerase II promoter by galactose"/>
    <property type="evidence" value="ECO:0007669"/>
    <property type="project" value="TreeGrafter"/>
</dbReference>
<keyword evidence="2" id="KW-0805">Transcription regulation</keyword>
<dbReference type="AlphaFoldDB" id="A0A7H8QUX3"/>
<keyword evidence="3" id="KW-0238">DNA-binding</keyword>
<dbReference type="CDD" id="cd12148">
    <property type="entry name" value="fungal_TF_MHR"/>
    <property type="match status" value="1"/>
</dbReference>
<dbReference type="InterPro" id="IPR036864">
    <property type="entry name" value="Zn2-C6_fun-type_DNA-bd_sf"/>
</dbReference>
<dbReference type="OrthoDB" id="2283488at2759"/>
<proteinExistence type="predicted"/>
<dbReference type="Pfam" id="PF04082">
    <property type="entry name" value="Fungal_trans"/>
    <property type="match status" value="1"/>
</dbReference>
<evidence type="ECO:0000256" key="3">
    <source>
        <dbReference type="ARBA" id="ARBA00023125"/>
    </source>
</evidence>
<dbReference type="GO" id="GO:0000978">
    <property type="term" value="F:RNA polymerase II cis-regulatory region sequence-specific DNA binding"/>
    <property type="evidence" value="ECO:0007669"/>
    <property type="project" value="TreeGrafter"/>
</dbReference>
<dbReference type="GO" id="GO:0008270">
    <property type="term" value="F:zinc ion binding"/>
    <property type="evidence" value="ECO:0007669"/>
    <property type="project" value="InterPro"/>
</dbReference>
<organism evidence="8 9">
    <name type="scientific">Talaromyces rugulosus</name>
    <name type="common">Penicillium rugulosum</name>
    <dbReference type="NCBI Taxonomy" id="121627"/>
    <lineage>
        <taxon>Eukaryota</taxon>
        <taxon>Fungi</taxon>
        <taxon>Dikarya</taxon>
        <taxon>Ascomycota</taxon>
        <taxon>Pezizomycotina</taxon>
        <taxon>Eurotiomycetes</taxon>
        <taxon>Eurotiomycetidae</taxon>
        <taxon>Eurotiales</taxon>
        <taxon>Trichocomaceae</taxon>
        <taxon>Talaromyces</taxon>
        <taxon>Talaromyces sect. Islandici</taxon>
    </lineage>
</organism>